<dbReference type="Pfam" id="PF00248">
    <property type="entry name" value="Aldo_ket_red"/>
    <property type="match status" value="1"/>
</dbReference>
<dbReference type="Gene3D" id="3.20.20.100">
    <property type="entry name" value="NADP-dependent oxidoreductase domain"/>
    <property type="match status" value="1"/>
</dbReference>
<name>A0A0D2AY81_9EURO</name>
<gene>
    <name evidence="4" type="ORF">PV06_03229</name>
</gene>
<evidence type="ECO:0000256" key="2">
    <source>
        <dbReference type="ARBA" id="ARBA00038157"/>
    </source>
</evidence>
<dbReference type="VEuPathDB" id="FungiDB:PV06_03229"/>
<evidence type="ECO:0000313" key="4">
    <source>
        <dbReference type="EMBL" id="KIW44781.1"/>
    </source>
</evidence>
<keyword evidence="1" id="KW-0560">Oxidoreductase</keyword>
<organism evidence="4 5">
    <name type="scientific">Exophiala oligosperma</name>
    <dbReference type="NCBI Taxonomy" id="215243"/>
    <lineage>
        <taxon>Eukaryota</taxon>
        <taxon>Fungi</taxon>
        <taxon>Dikarya</taxon>
        <taxon>Ascomycota</taxon>
        <taxon>Pezizomycotina</taxon>
        <taxon>Eurotiomycetes</taxon>
        <taxon>Chaetothyriomycetidae</taxon>
        <taxon>Chaetothyriales</taxon>
        <taxon>Herpotrichiellaceae</taxon>
        <taxon>Exophiala</taxon>
    </lineage>
</organism>
<dbReference type="GO" id="GO:0016491">
    <property type="term" value="F:oxidoreductase activity"/>
    <property type="evidence" value="ECO:0007669"/>
    <property type="project" value="UniProtKB-KW"/>
</dbReference>
<dbReference type="PANTHER" id="PTHR43364">
    <property type="entry name" value="NADH-SPECIFIC METHYLGLYOXAL REDUCTASE-RELATED"/>
    <property type="match status" value="1"/>
</dbReference>
<dbReference type="SUPFAM" id="SSF51430">
    <property type="entry name" value="NAD(P)-linked oxidoreductase"/>
    <property type="match status" value="1"/>
</dbReference>
<feature type="domain" description="NADP-dependent oxidoreductase" evidence="3">
    <location>
        <begin position="16"/>
        <end position="317"/>
    </location>
</feature>
<dbReference type="EMBL" id="KN847334">
    <property type="protein sequence ID" value="KIW44781.1"/>
    <property type="molecule type" value="Genomic_DNA"/>
</dbReference>
<dbReference type="InterPro" id="IPR023210">
    <property type="entry name" value="NADP_OxRdtase_dom"/>
</dbReference>
<dbReference type="InterPro" id="IPR050523">
    <property type="entry name" value="AKR_Detox_Biosynth"/>
</dbReference>
<dbReference type="GeneID" id="27355303"/>
<dbReference type="HOGENOM" id="CLU_023205_1_1_1"/>
<dbReference type="STRING" id="215243.A0A0D2AY81"/>
<sequence>MATTTATTSGKSRPAIVLGCANFGSATDPTTKHHTTEQASELFATLVRHKHNVVDTSRRYPPLAGGTSEELIGSTLRSAAAFPDIKIDTKVLSAPGCHKQENIARSISDSFHALGVDSVRTIYLHYPDRSVPLVEPIKALSHAVDIGRAEQWGLSNYTIDDVREILRLCDQHGGLVKPAIFQGEYNALNRHSEELIQFLHENGIAFYAYSPAAGGALAPTGSRIAAHGPAGDRVRKLYGTEQVQQSIEHVRDAAEKNGLGGHETAIRWVVWNSMLDGRYGDAVIVGASSAKQLDDTLHAINKGPLPDEVNQAIEGIWTSALKDKA</sequence>
<dbReference type="OrthoDB" id="48988at2759"/>
<comment type="similarity">
    <text evidence="2">Belongs to the aldo/keto reductase family. Aldo/keto reductase 2 subfamily.</text>
</comment>
<reference evidence="4 5" key="1">
    <citation type="submission" date="2015-01" db="EMBL/GenBank/DDBJ databases">
        <title>The Genome Sequence of Exophiala oligosperma CBS72588.</title>
        <authorList>
            <consortium name="The Broad Institute Genomics Platform"/>
            <person name="Cuomo C."/>
            <person name="de Hoog S."/>
            <person name="Gorbushina A."/>
            <person name="Stielow B."/>
            <person name="Teixiera M."/>
            <person name="Abouelleil A."/>
            <person name="Chapman S.B."/>
            <person name="Priest M."/>
            <person name="Young S.K."/>
            <person name="Wortman J."/>
            <person name="Nusbaum C."/>
            <person name="Birren B."/>
        </authorList>
    </citation>
    <scope>NUCLEOTIDE SEQUENCE [LARGE SCALE GENOMIC DNA]</scope>
    <source>
        <strain evidence="4 5">CBS 72588</strain>
    </source>
</reference>
<proteinExistence type="inferred from homology"/>
<protein>
    <recommendedName>
        <fullName evidence="3">NADP-dependent oxidoreductase domain-containing protein</fullName>
    </recommendedName>
</protein>
<evidence type="ECO:0000313" key="5">
    <source>
        <dbReference type="Proteomes" id="UP000053342"/>
    </source>
</evidence>
<dbReference type="RefSeq" id="XP_016264997.1">
    <property type="nucleotide sequence ID" value="XM_016403992.1"/>
</dbReference>
<keyword evidence="5" id="KW-1185">Reference proteome</keyword>
<dbReference type="PANTHER" id="PTHR43364:SF4">
    <property type="entry name" value="NAD(P)-LINKED OXIDOREDUCTASE SUPERFAMILY PROTEIN"/>
    <property type="match status" value="1"/>
</dbReference>
<evidence type="ECO:0000259" key="3">
    <source>
        <dbReference type="Pfam" id="PF00248"/>
    </source>
</evidence>
<accession>A0A0D2AY81</accession>
<dbReference type="InterPro" id="IPR036812">
    <property type="entry name" value="NAD(P)_OxRdtase_dom_sf"/>
</dbReference>
<dbReference type="AlphaFoldDB" id="A0A0D2AY81"/>
<dbReference type="Proteomes" id="UP000053342">
    <property type="component" value="Unassembled WGS sequence"/>
</dbReference>
<evidence type="ECO:0000256" key="1">
    <source>
        <dbReference type="ARBA" id="ARBA00023002"/>
    </source>
</evidence>